<dbReference type="AlphaFoldDB" id="A0A8H7VH24"/>
<evidence type="ECO:0000313" key="1">
    <source>
        <dbReference type="EMBL" id="KAG2214254.1"/>
    </source>
</evidence>
<comment type="caution">
    <text evidence="1">The sequence shown here is derived from an EMBL/GenBank/DDBJ whole genome shotgun (WGS) entry which is preliminary data.</text>
</comment>
<accession>A0A8H7VH24</accession>
<gene>
    <name evidence="1" type="ORF">INT47_000810</name>
</gene>
<reference evidence="1" key="1">
    <citation type="submission" date="2020-12" db="EMBL/GenBank/DDBJ databases">
        <title>Metabolic potential, ecology and presence of endohyphal bacteria is reflected in genomic diversity of Mucoromycotina.</title>
        <authorList>
            <person name="Muszewska A."/>
            <person name="Okrasinska A."/>
            <person name="Steczkiewicz K."/>
            <person name="Drgas O."/>
            <person name="Orlowska M."/>
            <person name="Perlinska-Lenart U."/>
            <person name="Aleksandrzak-Piekarczyk T."/>
            <person name="Szatraj K."/>
            <person name="Zielenkiewicz U."/>
            <person name="Pilsyk S."/>
            <person name="Malc E."/>
            <person name="Mieczkowski P."/>
            <person name="Kruszewska J.S."/>
            <person name="Biernat P."/>
            <person name="Pawlowska J."/>
        </authorList>
    </citation>
    <scope>NUCLEOTIDE SEQUENCE</scope>
    <source>
        <strain evidence="1">WA0000017839</strain>
    </source>
</reference>
<dbReference type="Proteomes" id="UP000603453">
    <property type="component" value="Unassembled WGS sequence"/>
</dbReference>
<name>A0A8H7VH24_9FUNG</name>
<protein>
    <submittedName>
        <fullName evidence="1">Uncharacterized protein</fullName>
    </submittedName>
</protein>
<dbReference type="OrthoDB" id="2290452at2759"/>
<dbReference type="EMBL" id="JAEPRD010000001">
    <property type="protein sequence ID" value="KAG2214254.1"/>
    <property type="molecule type" value="Genomic_DNA"/>
</dbReference>
<proteinExistence type="predicted"/>
<evidence type="ECO:0000313" key="2">
    <source>
        <dbReference type="Proteomes" id="UP000603453"/>
    </source>
</evidence>
<sequence>MDLIFEGSLLDDKHVKNNIELSSVEIKPASVSEDVEAIQLNKNIRVNKSILHNIAAHMGERSDDCYVLGIDIKGLSAFVYSVYQYEDIIAAVKVEEDNLFLPDDVDDLEDLVFGNTLDQLLNFKGKNRLKSSAAMK</sequence>
<keyword evidence="2" id="KW-1185">Reference proteome</keyword>
<organism evidence="1 2">
    <name type="scientific">Mucor saturninus</name>
    <dbReference type="NCBI Taxonomy" id="64648"/>
    <lineage>
        <taxon>Eukaryota</taxon>
        <taxon>Fungi</taxon>
        <taxon>Fungi incertae sedis</taxon>
        <taxon>Mucoromycota</taxon>
        <taxon>Mucoromycotina</taxon>
        <taxon>Mucoromycetes</taxon>
        <taxon>Mucorales</taxon>
        <taxon>Mucorineae</taxon>
        <taxon>Mucoraceae</taxon>
        <taxon>Mucor</taxon>
    </lineage>
</organism>